<dbReference type="AlphaFoldDB" id="A0AAQ2UT39"/>
<proteinExistence type="predicted"/>
<accession>A0AAQ2UT39</accession>
<name>A0AAQ2UT39_OENOE</name>
<gene>
    <name evidence="1" type="ORF">OENI_1481</name>
</gene>
<reference evidence="1 2" key="1">
    <citation type="submission" date="2018-08" db="EMBL/GenBank/DDBJ databases">
        <authorList>
            <person name="Lorentzen P. G. S. M."/>
        </authorList>
    </citation>
    <scope>NUCLEOTIDE SEQUENCE [LARGE SCALE GENOMIC DNA]</scope>
    <source>
        <strain evidence="1 2">CRBO_1381</strain>
    </source>
</reference>
<evidence type="ECO:0000313" key="1">
    <source>
        <dbReference type="EMBL" id="VDB98774.1"/>
    </source>
</evidence>
<dbReference type="EMBL" id="LR031358">
    <property type="protein sequence ID" value="VDB98774.1"/>
    <property type="molecule type" value="Genomic_DNA"/>
</dbReference>
<protein>
    <submittedName>
        <fullName evidence="1">Uncharacterized protein</fullName>
    </submittedName>
</protein>
<evidence type="ECO:0000313" key="2">
    <source>
        <dbReference type="Proteomes" id="UP000294726"/>
    </source>
</evidence>
<organism evidence="1 2">
    <name type="scientific">Oenococcus oeni</name>
    <name type="common">Leuconostoc oenos</name>
    <dbReference type="NCBI Taxonomy" id="1247"/>
    <lineage>
        <taxon>Bacteria</taxon>
        <taxon>Bacillati</taxon>
        <taxon>Bacillota</taxon>
        <taxon>Bacilli</taxon>
        <taxon>Lactobacillales</taxon>
        <taxon>Lactobacillaceae</taxon>
        <taxon>Oenococcus</taxon>
    </lineage>
</organism>
<dbReference type="Proteomes" id="UP000294726">
    <property type="component" value="Chromosome"/>
</dbReference>
<sequence length="57" mass="6610">MRLICTFLILVVYEIEQNVLVPGMNKLKITDLINFQYIFNLTSSLTVEICAGFLYLH</sequence>